<evidence type="ECO:0000256" key="4">
    <source>
        <dbReference type="ARBA" id="ARBA00011901"/>
    </source>
</evidence>
<reference evidence="12" key="1">
    <citation type="submission" date="2017-04" db="EMBL/GenBank/DDBJ databases">
        <authorList>
            <person name="Varghese N."/>
            <person name="Submissions S."/>
        </authorList>
    </citation>
    <scope>NUCLEOTIDE SEQUENCE [LARGE SCALE GENOMIC DNA]</scope>
</reference>
<keyword evidence="8" id="KW-0961">Cell wall biogenesis/degradation</keyword>
<dbReference type="Proteomes" id="UP000194450">
    <property type="component" value="Unassembled WGS sequence"/>
</dbReference>
<evidence type="ECO:0000256" key="9">
    <source>
        <dbReference type="ARBA" id="ARBA00074581"/>
    </source>
</evidence>
<evidence type="ECO:0000313" key="12">
    <source>
        <dbReference type="Proteomes" id="UP000194450"/>
    </source>
</evidence>
<dbReference type="Gene3D" id="3.10.350.10">
    <property type="entry name" value="LysM domain"/>
    <property type="match status" value="1"/>
</dbReference>
<accession>A0A1Y6EBV2</accession>
<evidence type="ECO:0000256" key="3">
    <source>
        <dbReference type="ARBA" id="ARBA00010860"/>
    </source>
</evidence>
<dbReference type="SMART" id="SM00646">
    <property type="entry name" value="Ami_3"/>
    <property type="match status" value="1"/>
</dbReference>
<dbReference type="SMART" id="SM00257">
    <property type="entry name" value="LysM"/>
    <property type="match status" value="1"/>
</dbReference>
<dbReference type="Gene3D" id="3.40.630.40">
    <property type="entry name" value="Zn-dependent exopeptidases"/>
    <property type="match status" value="1"/>
</dbReference>
<dbReference type="Gene3D" id="2.60.40.3500">
    <property type="match status" value="1"/>
</dbReference>
<evidence type="ECO:0000256" key="7">
    <source>
        <dbReference type="ARBA" id="ARBA00022801"/>
    </source>
</evidence>
<keyword evidence="12" id="KW-1185">Reference proteome</keyword>
<sequence>MLMSALAWPAQAMANISIDSVRVWPSPDKTRVVFDMSAAPDFTYFTLYQEKPYRLVIDFKNTNRKASLTNLGEESLLVHKIRTSTPKDAGSTRLVIELAEKSDAKVFALPANDTYGNRLVVDLPGKSVKRSGPAKSVAELKERKVTIAIDAGHGGDDPGSVGPSGNYEKHIVLKVARALAEQINKDPAMQAYLVRTGDYYVDHGIRTQKARDAKADLFLSIHADAFTSPQPNGASVWVLSKRRANNELGRWLEAKERHSELLGGAAEIVQTNDTDGYLTQTLFDMQMDNSMASGYSAAEAILNELGTITKLHKHKPQAASFAVLTSPNVPSVLIETGFISNPAEERNLMSNQHQQKLARSIYQGVRNYFMRNPIDGTVFARPQPTRHVVKSGESLSVLAQRYNTSVRAIQRHNNMSGSVLHIGQVLEIPST</sequence>
<keyword evidence="5" id="KW-0732">Signal</keyword>
<organism evidence="11 12">
    <name type="scientific">Pseudidiomarina planktonica</name>
    <dbReference type="NCBI Taxonomy" id="1323738"/>
    <lineage>
        <taxon>Bacteria</taxon>
        <taxon>Pseudomonadati</taxon>
        <taxon>Pseudomonadota</taxon>
        <taxon>Gammaproteobacteria</taxon>
        <taxon>Alteromonadales</taxon>
        <taxon>Idiomarinaceae</taxon>
        <taxon>Pseudidiomarina</taxon>
    </lineage>
</organism>
<dbReference type="GO" id="GO:0030288">
    <property type="term" value="C:outer membrane-bounded periplasmic space"/>
    <property type="evidence" value="ECO:0007669"/>
    <property type="project" value="TreeGrafter"/>
</dbReference>
<evidence type="ECO:0000256" key="8">
    <source>
        <dbReference type="ARBA" id="ARBA00023316"/>
    </source>
</evidence>
<dbReference type="InterPro" id="IPR002508">
    <property type="entry name" value="MurNAc-LAA_cat"/>
</dbReference>
<dbReference type="PANTHER" id="PTHR30404">
    <property type="entry name" value="N-ACETYLMURAMOYL-L-ALANINE AMIDASE"/>
    <property type="match status" value="1"/>
</dbReference>
<evidence type="ECO:0000256" key="6">
    <source>
        <dbReference type="ARBA" id="ARBA00022764"/>
    </source>
</evidence>
<dbReference type="FunFam" id="3.40.630.40:FF:000001">
    <property type="entry name" value="N-acetylmuramoyl-L-alanine amidase"/>
    <property type="match status" value="1"/>
</dbReference>
<evidence type="ECO:0000313" key="11">
    <source>
        <dbReference type="EMBL" id="SMQ59986.1"/>
    </source>
</evidence>
<dbReference type="Pfam" id="PF01476">
    <property type="entry name" value="LysM"/>
    <property type="match status" value="1"/>
</dbReference>
<dbReference type="EC" id="3.5.1.28" evidence="4"/>
<dbReference type="GO" id="GO:0071555">
    <property type="term" value="P:cell wall organization"/>
    <property type="evidence" value="ECO:0007669"/>
    <property type="project" value="UniProtKB-KW"/>
</dbReference>
<dbReference type="GO" id="GO:0008745">
    <property type="term" value="F:N-acetylmuramoyl-L-alanine amidase activity"/>
    <property type="evidence" value="ECO:0007669"/>
    <property type="project" value="UniProtKB-EC"/>
</dbReference>
<dbReference type="InterPro" id="IPR050695">
    <property type="entry name" value="N-acetylmuramoyl_amidase_3"/>
</dbReference>
<keyword evidence="6" id="KW-0574">Periplasm</keyword>
<dbReference type="Pfam" id="PF01520">
    <property type="entry name" value="Amidase_3"/>
    <property type="match status" value="1"/>
</dbReference>
<dbReference type="SUPFAM" id="SSF53187">
    <property type="entry name" value="Zn-dependent exopeptidases"/>
    <property type="match status" value="1"/>
</dbReference>
<comment type="similarity">
    <text evidence="3">Belongs to the N-acetylmuramoyl-L-alanine amidase 3 family.</text>
</comment>
<keyword evidence="7" id="KW-0378">Hydrolase</keyword>
<dbReference type="InterPro" id="IPR021731">
    <property type="entry name" value="AMIN_dom"/>
</dbReference>
<dbReference type="PROSITE" id="PS51782">
    <property type="entry name" value="LYSM"/>
    <property type="match status" value="1"/>
</dbReference>
<dbReference type="SUPFAM" id="SSF54106">
    <property type="entry name" value="LysM domain"/>
    <property type="match status" value="1"/>
</dbReference>
<evidence type="ECO:0000259" key="10">
    <source>
        <dbReference type="PROSITE" id="PS51782"/>
    </source>
</evidence>
<dbReference type="AlphaFoldDB" id="A0A1Y6EBV2"/>
<dbReference type="OrthoDB" id="9806267at2"/>
<gene>
    <name evidence="11" type="ORF">SAMN06297229_0347</name>
</gene>
<dbReference type="CDD" id="cd00118">
    <property type="entry name" value="LysM"/>
    <property type="match status" value="1"/>
</dbReference>
<dbReference type="EMBL" id="FXWH01000001">
    <property type="protein sequence ID" value="SMQ59986.1"/>
    <property type="molecule type" value="Genomic_DNA"/>
</dbReference>
<protein>
    <recommendedName>
        <fullName evidence="9">N-acetylmuramoyl-L-alanine amidase AmiC</fullName>
        <ecNumber evidence="4">3.5.1.28</ecNumber>
    </recommendedName>
</protein>
<feature type="domain" description="LysM" evidence="10">
    <location>
        <begin position="385"/>
        <end position="428"/>
    </location>
</feature>
<comment type="catalytic activity">
    <reaction evidence="1">
        <text>Hydrolyzes the link between N-acetylmuramoyl residues and L-amino acid residues in certain cell-wall glycopeptides.</text>
        <dbReference type="EC" id="3.5.1.28"/>
    </reaction>
</comment>
<dbReference type="InterPro" id="IPR018392">
    <property type="entry name" value="LysM"/>
</dbReference>
<evidence type="ECO:0000256" key="2">
    <source>
        <dbReference type="ARBA" id="ARBA00004418"/>
    </source>
</evidence>
<evidence type="ECO:0000256" key="1">
    <source>
        <dbReference type="ARBA" id="ARBA00001561"/>
    </source>
</evidence>
<name>A0A1Y6EBV2_9GAMM</name>
<dbReference type="PANTHER" id="PTHR30404:SF6">
    <property type="entry name" value="N-ACETYLMURAMOYL-L-ALANINE AMIDASE AMIB"/>
    <property type="match status" value="1"/>
</dbReference>
<dbReference type="InterPro" id="IPR036779">
    <property type="entry name" value="LysM_dom_sf"/>
</dbReference>
<comment type="subcellular location">
    <subcellularLocation>
        <location evidence="2">Periplasm</location>
    </subcellularLocation>
</comment>
<dbReference type="CDD" id="cd02696">
    <property type="entry name" value="MurNAc-LAA"/>
    <property type="match status" value="1"/>
</dbReference>
<dbReference type="GO" id="GO:0009253">
    <property type="term" value="P:peptidoglycan catabolic process"/>
    <property type="evidence" value="ECO:0007669"/>
    <property type="project" value="InterPro"/>
</dbReference>
<proteinExistence type="inferred from homology"/>
<evidence type="ECO:0000256" key="5">
    <source>
        <dbReference type="ARBA" id="ARBA00022729"/>
    </source>
</evidence>
<dbReference type="Pfam" id="PF11741">
    <property type="entry name" value="AMIN"/>
    <property type="match status" value="1"/>
</dbReference>